<evidence type="ECO:0000313" key="2">
    <source>
        <dbReference type="EMBL" id="GFH09523.1"/>
    </source>
</evidence>
<comment type="caution">
    <text evidence="2">The sequence shown here is derived from an EMBL/GenBank/DDBJ whole genome shotgun (WGS) entry which is preliminary data.</text>
</comment>
<feature type="region of interest" description="Disordered" evidence="1">
    <location>
        <begin position="56"/>
        <end position="82"/>
    </location>
</feature>
<reference evidence="2 3" key="1">
    <citation type="submission" date="2020-02" db="EMBL/GenBank/DDBJ databases">
        <title>Draft genome sequence of Haematococcus lacustris strain NIES-144.</title>
        <authorList>
            <person name="Morimoto D."/>
            <person name="Nakagawa S."/>
            <person name="Yoshida T."/>
            <person name="Sawayama S."/>
        </authorList>
    </citation>
    <scope>NUCLEOTIDE SEQUENCE [LARGE SCALE GENOMIC DNA]</scope>
    <source>
        <strain evidence="2 3">NIES-144</strain>
    </source>
</reference>
<evidence type="ECO:0000313" key="3">
    <source>
        <dbReference type="Proteomes" id="UP000485058"/>
    </source>
</evidence>
<dbReference type="AlphaFoldDB" id="A0A699YHE9"/>
<feature type="compositionally biased region" description="Gly residues" evidence="1">
    <location>
        <begin position="16"/>
        <end position="26"/>
    </location>
</feature>
<organism evidence="2 3">
    <name type="scientific">Haematococcus lacustris</name>
    <name type="common">Green alga</name>
    <name type="synonym">Haematococcus pluvialis</name>
    <dbReference type="NCBI Taxonomy" id="44745"/>
    <lineage>
        <taxon>Eukaryota</taxon>
        <taxon>Viridiplantae</taxon>
        <taxon>Chlorophyta</taxon>
        <taxon>core chlorophytes</taxon>
        <taxon>Chlorophyceae</taxon>
        <taxon>CS clade</taxon>
        <taxon>Chlamydomonadales</taxon>
        <taxon>Haematococcaceae</taxon>
        <taxon>Haematococcus</taxon>
    </lineage>
</organism>
<sequence>MPQHAIDSPERDDGLYGSGPGEGQYPGGEEAPRACHTSAYRRQFEVEQEEDAYDQLADGGWCPGGLPQDAPPPGDTEVGSTAAAVQQQYSGSTAAALAAPAVSIGQQW</sequence>
<dbReference type="EMBL" id="BLLF01000241">
    <property type="protein sequence ID" value="GFH09523.1"/>
    <property type="molecule type" value="Genomic_DNA"/>
</dbReference>
<feature type="region of interest" description="Disordered" evidence="1">
    <location>
        <begin position="1"/>
        <end position="33"/>
    </location>
</feature>
<gene>
    <name evidence="2" type="ORF">HaLaN_04682</name>
</gene>
<accession>A0A699YHE9</accession>
<evidence type="ECO:0000256" key="1">
    <source>
        <dbReference type="SAM" id="MobiDB-lite"/>
    </source>
</evidence>
<proteinExistence type="predicted"/>
<name>A0A699YHE9_HAELA</name>
<keyword evidence="3" id="KW-1185">Reference proteome</keyword>
<dbReference type="Proteomes" id="UP000485058">
    <property type="component" value="Unassembled WGS sequence"/>
</dbReference>
<protein>
    <submittedName>
        <fullName evidence="2">Uncharacterized protein</fullName>
    </submittedName>
</protein>